<reference evidence="1 2" key="1">
    <citation type="submission" date="2017-01" db="EMBL/GenBank/DDBJ databases">
        <title>Comparative genomic analysis of Brazilian Leptospira santarosai.</title>
        <authorList>
            <person name="Moreno L.Z."/>
            <person name="Miraglia F."/>
            <person name="Kremer F.S."/>
            <person name="Eslabao M.R."/>
            <person name="Lilenbaum W."/>
            <person name="Dellagostin O.A."/>
            <person name="Moreno A.M."/>
        </authorList>
    </citation>
    <scope>NUCLEOTIDE SEQUENCE [LARGE SCALE GENOMIC DNA]</scope>
    <source>
        <strain evidence="1 2">M52/8-19</strain>
    </source>
</reference>
<sequence>MSFFWDRFLWEFLQITSPYALLASLKEFFTIKSRDGDFDFVGVPDMAPPTGAVNLFSHISHQIV</sequence>
<evidence type="ECO:0000313" key="2">
    <source>
        <dbReference type="Proteomes" id="UP000189337"/>
    </source>
</evidence>
<protein>
    <submittedName>
        <fullName evidence="1">Uncharacterized protein</fullName>
    </submittedName>
</protein>
<dbReference type="AlphaFoldDB" id="A0AB73NF45"/>
<dbReference type="Proteomes" id="UP000189337">
    <property type="component" value="Unassembled WGS sequence"/>
</dbReference>
<evidence type="ECO:0000313" key="1">
    <source>
        <dbReference type="EMBL" id="ONF93802.1"/>
    </source>
</evidence>
<accession>A0AB73NF45</accession>
<gene>
    <name evidence="1" type="ORF">BWD14_07135</name>
</gene>
<dbReference type="EMBL" id="MTSU01000004">
    <property type="protein sequence ID" value="ONF93802.1"/>
    <property type="molecule type" value="Genomic_DNA"/>
</dbReference>
<organism evidence="1 2">
    <name type="scientific">Leptospira santarosai</name>
    <dbReference type="NCBI Taxonomy" id="28183"/>
    <lineage>
        <taxon>Bacteria</taxon>
        <taxon>Pseudomonadati</taxon>
        <taxon>Spirochaetota</taxon>
        <taxon>Spirochaetia</taxon>
        <taxon>Leptospirales</taxon>
        <taxon>Leptospiraceae</taxon>
        <taxon>Leptospira</taxon>
    </lineage>
</organism>
<name>A0AB73NF45_9LEPT</name>
<proteinExistence type="predicted"/>
<comment type="caution">
    <text evidence="1">The sequence shown here is derived from an EMBL/GenBank/DDBJ whole genome shotgun (WGS) entry which is preliminary data.</text>
</comment>